<gene>
    <name evidence="1" type="ORF">ENF18_00325</name>
</gene>
<organism evidence="1">
    <name type="scientific">candidate division WOR-3 bacterium</name>
    <dbReference type="NCBI Taxonomy" id="2052148"/>
    <lineage>
        <taxon>Bacteria</taxon>
        <taxon>Bacteria division WOR-3</taxon>
    </lineage>
</organism>
<proteinExistence type="predicted"/>
<dbReference type="EMBL" id="DQWE01000015">
    <property type="protein sequence ID" value="HDI82219.1"/>
    <property type="molecule type" value="Genomic_DNA"/>
</dbReference>
<sequence>MKKIFILALLIAGCEIIPEIPYEPEWNVFVVLKNNRRSIAVLDRTHRMEDDVFNVGKINMEIVLENSDTFRFEFDSLGIHSIDIVPGIPGGIYTLYLNSPGLGELHGYMEMPDSFSIIYPPQGCTLTSSDSIVIGSIRGIKRFRLISFFEGDSSVYSDFISDVVNDTVMKLPLYFMTFADTGRYTIEVWGMERNYSDYLLDFYYYSRLEEGRGIDRGLGVFGGVFIKTITIYFH</sequence>
<accession>A0A7C0ZC60</accession>
<dbReference type="AlphaFoldDB" id="A0A7C0ZC60"/>
<reference evidence="1" key="1">
    <citation type="journal article" date="2020" name="mSystems">
        <title>Genome- and Community-Level Interaction Insights into Carbon Utilization and Element Cycling Functions of Hydrothermarchaeota in Hydrothermal Sediment.</title>
        <authorList>
            <person name="Zhou Z."/>
            <person name="Liu Y."/>
            <person name="Xu W."/>
            <person name="Pan J."/>
            <person name="Luo Z.H."/>
            <person name="Li M."/>
        </authorList>
    </citation>
    <scope>NUCLEOTIDE SEQUENCE [LARGE SCALE GENOMIC DNA]</scope>
    <source>
        <strain evidence="1">HyVt-102</strain>
    </source>
</reference>
<dbReference type="Proteomes" id="UP000885847">
    <property type="component" value="Unassembled WGS sequence"/>
</dbReference>
<evidence type="ECO:0008006" key="2">
    <source>
        <dbReference type="Google" id="ProtNLM"/>
    </source>
</evidence>
<name>A0A7C0ZC60_UNCW3</name>
<comment type="caution">
    <text evidence="1">The sequence shown here is derived from an EMBL/GenBank/DDBJ whole genome shotgun (WGS) entry which is preliminary data.</text>
</comment>
<protein>
    <recommendedName>
        <fullName evidence="2">DUF4249 family protein</fullName>
    </recommendedName>
</protein>
<evidence type="ECO:0000313" key="1">
    <source>
        <dbReference type="EMBL" id="HDI82219.1"/>
    </source>
</evidence>